<proteinExistence type="predicted"/>
<evidence type="ECO:0000313" key="1">
    <source>
        <dbReference type="EMBL" id="KAI4372748.1"/>
    </source>
</evidence>
<keyword evidence="2" id="KW-1185">Reference proteome</keyword>
<reference evidence="2" key="1">
    <citation type="journal article" date="2023" name="Front. Plant Sci.">
        <title>Chromosomal-level genome assembly of Melastoma candidum provides insights into trichome evolution.</title>
        <authorList>
            <person name="Zhong Y."/>
            <person name="Wu W."/>
            <person name="Sun C."/>
            <person name="Zou P."/>
            <person name="Liu Y."/>
            <person name="Dai S."/>
            <person name="Zhou R."/>
        </authorList>
    </citation>
    <scope>NUCLEOTIDE SEQUENCE [LARGE SCALE GENOMIC DNA]</scope>
</reference>
<sequence>MALSFISNLKALWPFSRLSYDDLRSSDDLLTNLPIPDHTKQFVYAVRDPSSHSVIYVLAVQNLSERSASDSECLIRAVRPDSVVVQMGSVGLGGIERDGDGEAVPTSSFEVLRRCFVDKIGRDEFEEVACGLVTSEIFGIGFNGHFLASRRAALDVGSSFVVLESSFSKCSGSLEEEHSDVEVANMFRGSKMSLIPLEPGKPVWSGGRTTHALREEVRSEMVKFLTLAAEPSLQRSMTGGGFTVNSASTDVQPRADYETPPFAQTIYPLLLDLHDVFPDIPAIGRALFHAQKMLTGVNRGEVLDSRTVSEVYSFRIAVEGLRMAFTTTARLPINKPVNPAGDPVINFPDLSFEDKAQALFAHALRNQAKKSKTVVAIVDASSLGGLRKHWNTSIPSEIEDLVGEHPIDCDVSGEKGSDRRRIFSSKPVVAVGAGASAIIGASSLSQALPMSTFMKLITFKLPASLKLLFQTHKVLGITYPKALFSFKLVSPGLAKSAAGPSALKVTASAQKIQAISQGVIASAEKTSFSAMRTAFYEIMRKRQVTRVGFLPWATFGCSMLTCSGLLMYSDGIECAVESLPSAPSIASLGRGIRSLQEASLAVRQVDSGRIQKSIELLISRLKKTQVQ</sequence>
<dbReference type="Proteomes" id="UP001057402">
    <property type="component" value="Chromosome 4"/>
</dbReference>
<organism evidence="1 2">
    <name type="scientific">Melastoma candidum</name>
    <dbReference type="NCBI Taxonomy" id="119954"/>
    <lineage>
        <taxon>Eukaryota</taxon>
        <taxon>Viridiplantae</taxon>
        <taxon>Streptophyta</taxon>
        <taxon>Embryophyta</taxon>
        <taxon>Tracheophyta</taxon>
        <taxon>Spermatophyta</taxon>
        <taxon>Magnoliopsida</taxon>
        <taxon>eudicotyledons</taxon>
        <taxon>Gunneridae</taxon>
        <taxon>Pentapetalae</taxon>
        <taxon>rosids</taxon>
        <taxon>malvids</taxon>
        <taxon>Myrtales</taxon>
        <taxon>Melastomataceae</taxon>
        <taxon>Melastomatoideae</taxon>
        <taxon>Melastomateae</taxon>
        <taxon>Melastoma</taxon>
    </lineage>
</organism>
<evidence type="ECO:0000313" key="2">
    <source>
        <dbReference type="Proteomes" id="UP001057402"/>
    </source>
</evidence>
<name>A0ACB9R1H7_9MYRT</name>
<comment type="caution">
    <text evidence="1">The sequence shown here is derived from an EMBL/GenBank/DDBJ whole genome shotgun (WGS) entry which is preliminary data.</text>
</comment>
<gene>
    <name evidence="1" type="ORF">MLD38_010944</name>
</gene>
<protein>
    <submittedName>
        <fullName evidence="1">Uncharacterized protein</fullName>
    </submittedName>
</protein>
<accession>A0ACB9R1H7</accession>
<dbReference type="EMBL" id="CM042883">
    <property type="protein sequence ID" value="KAI4372748.1"/>
    <property type="molecule type" value="Genomic_DNA"/>
</dbReference>